<dbReference type="SUPFAM" id="SSF55729">
    <property type="entry name" value="Acyl-CoA N-acyltransferases (Nat)"/>
    <property type="match status" value="1"/>
</dbReference>
<dbReference type="KEGG" id="api:100158882"/>
<dbReference type="EnsemblMetazoa" id="XM_001949922.5">
    <property type="protein sequence ID" value="XP_001949957.1"/>
    <property type="gene ID" value="LOC100158882"/>
</dbReference>
<dbReference type="InterPro" id="IPR016181">
    <property type="entry name" value="Acyl_CoA_acyltransferase"/>
</dbReference>
<dbReference type="Gene3D" id="3.40.630.30">
    <property type="match status" value="1"/>
</dbReference>
<dbReference type="AlphaFoldDB" id="A0A8R2A636"/>
<proteinExistence type="predicted"/>
<name>A0A8R2A636_ACYPI</name>
<reference evidence="2" key="1">
    <citation type="submission" date="2010-06" db="EMBL/GenBank/DDBJ databases">
        <authorList>
            <person name="Jiang H."/>
            <person name="Abraham K."/>
            <person name="Ali S."/>
            <person name="Alsbrooks S.L."/>
            <person name="Anim B.N."/>
            <person name="Anosike U.S."/>
            <person name="Attaway T."/>
            <person name="Bandaranaike D.P."/>
            <person name="Battles P.K."/>
            <person name="Bell S.N."/>
            <person name="Bell A.V."/>
            <person name="Beltran B."/>
            <person name="Bickham C."/>
            <person name="Bustamante Y."/>
            <person name="Caleb T."/>
            <person name="Canada A."/>
            <person name="Cardenas V."/>
            <person name="Carter K."/>
            <person name="Chacko J."/>
            <person name="Chandrabose M.N."/>
            <person name="Chavez D."/>
            <person name="Chavez A."/>
            <person name="Chen L."/>
            <person name="Chu H.-S."/>
            <person name="Claassen K.J."/>
            <person name="Cockrell R."/>
            <person name="Collins M."/>
            <person name="Cooper J.A."/>
            <person name="Cree A."/>
            <person name="Curry S.M."/>
            <person name="Da Y."/>
            <person name="Dao M.D."/>
            <person name="Das B."/>
            <person name="Davila M.-L."/>
            <person name="Davy-Carroll L."/>
            <person name="Denson S."/>
            <person name="Dinh H."/>
            <person name="Ebong V.E."/>
            <person name="Edwards J.R."/>
            <person name="Egan A."/>
            <person name="El-Daye J."/>
            <person name="Escobedo L."/>
            <person name="Fernandez S."/>
            <person name="Fernando P.R."/>
            <person name="Flagg N."/>
            <person name="Forbes L.D."/>
            <person name="Fowler R.G."/>
            <person name="Fu Q."/>
            <person name="Gabisi R.A."/>
            <person name="Ganer J."/>
            <person name="Garbino Pronczuk A."/>
            <person name="Garcia R.M."/>
            <person name="Garner T."/>
            <person name="Garrett T.E."/>
            <person name="Gonzalez D.A."/>
            <person name="Hamid H."/>
            <person name="Hawkins E.S."/>
            <person name="Hirani K."/>
            <person name="Hogues M.E."/>
            <person name="Hollins B."/>
            <person name="Hsiao C.-H."/>
            <person name="Jabil R."/>
            <person name="James M.L."/>
            <person name="Jhangiani S.N."/>
            <person name="Johnson B."/>
            <person name="Johnson Q."/>
            <person name="Joshi V."/>
            <person name="Kalu J.B."/>
            <person name="Kam C."/>
            <person name="Kashfia A."/>
            <person name="Keebler J."/>
            <person name="Kisamo H."/>
            <person name="Kovar C.L."/>
            <person name="Lago L.A."/>
            <person name="Lai C.-Y."/>
            <person name="Laidlaw J."/>
            <person name="Lara F."/>
            <person name="Le T.-K."/>
            <person name="Lee S.L."/>
            <person name="Legall F.H."/>
            <person name="Lemon S.J."/>
            <person name="Lewis L.R."/>
            <person name="Li B."/>
            <person name="Liu Y."/>
            <person name="Liu Y.-S."/>
            <person name="Lopez J."/>
            <person name="Lozado R.J."/>
            <person name="Lu J."/>
            <person name="Madu R.C."/>
            <person name="Maheshwari M."/>
            <person name="Maheshwari R."/>
            <person name="Malloy K."/>
            <person name="Martinez E."/>
            <person name="Mathew T."/>
            <person name="Mercado I.C."/>
            <person name="Mercado C."/>
            <person name="Meyer B."/>
            <person name="Montgomery K."/>
            <person name="Morgan M.B."/>
            <person name="Munidasa M."/>
            <person name="Nazareth L.V."/>
            <person name="Nelson J."/>
            <person name="Ng B.M."/>
            <person name="Nguyen N.B."/>
            <person name="Nguyen P.Q."/>
            <person name="Nguyen T."/>
            <person name="Obregon M."/>
            <person name="Okwuonu G.O."/>
            <person name="Onwere C.G."/>
            <person name="Orozco G."/>
            <person name="Parra A."/>
            <person name="Patel S."/>
            <person name="Patil S."/>
            <person name="Perez A."/>
            <person name="Perez Y."/>
            <person name="Pham C."/>
            <person name="Primus E.L."/>
            <person name="Pu L.-L."/>
            <person name="Puazo M."/>
            <person name="Qin X."/>
            <person name="Quiroz J.B."/>
            <person name="Reese J."/>
            <person name="Richards S."/>
            <person name="Rives C.M."/>
            <person name="Robberts R."/>
            <person name="Ruiz S.J."/>
            <person name="Ruiz M.J."/>
            <person name="Santibanez J."/>
            <person name="Schneider B.W."/>
            <person name="Sisson I."/>
            <person name="Smith M."/>
            <person name="Sodergren E."/>
            <person name="Song X.-Z."/>
            <person name="Song B.B."/>
            <person name="Summersgill H."/>
            <person name="Thelus R."/>
            <person name="Thornton R.D."/>
            <person name="Trejos Z.Y."/>
            <person name="Usmani K."/>
            <person name="Vattathil S."/>
            <person name="Villasana D."/>
            <person name="Walker D.L."/>
            <person name="Wang S."/>
            <person name="Wang K."/>
            <person name="White C.S."/>
            <person name="Williams A.C."/>
            <person name="Williamson J."/>
            <person name="Wilson K."/>
            <person name="Woghiren I.O."/>
            <person name="Woodworth J.R."/>
            <person name="Worley K.C."/>
            <person name="Wright R.A."/>
            <person name="Wu W."/>
            <person name="Young L."/>
            <person name="Zhang L."/>
            <person name="Zhang J."/>
            <person name="Zhu Y."/>
            <person name="Muzny D.M."/>
            <person name="Weinstock G."/>
            <person name="Gibbs R.A."/>
        </authorList>
    </citation>
    <scope>NUCLEOTIDE SEQUENCE [LARGE SCALE GENOMIC DNA]</scope>
    <source>
        <strain evidence="2">LSR1</strain>
    </source>
</reference>
<organism evidence="1 2">
    <name type="scientific">Acyrthosiphon pisum</name>
    <name type="common">Pea aphid</name>
    <dbReference type="NCBI Taxonomy" id="7029"/>
    <lineage>
        <taxon>Eukaryota</taxon>
        <taxon>Metazoa</taxon>
        <taxon>Ecdysozoa</taxon>
        <taxon>Arthropoda</taxon>
        <taxon>Hexapoda</taxon>
        <taxon>Insecta</taxon>
        <taxon>Pterygota</taxon>
        <taxon>Neoptera</taxon>
        <taxon>Paraneoptera</taxon>
        <taxon>Hemiptera</taxon>
        <taxon>Sternorrhyncha</taxon>
        <taxon>Aphidomorpha</taxon>
        <taxon>Aphidoidea</taxon>
        <taxon>Aphididae</taxon>
        <taxon>Macrosiphini</taxon>
        <taxon>Acyrthosiphon</taxon>
    </lineage>
</organism>
<dbReference type="Proteomes" id="UP000007819">
    <property type="component" value="Chromosome A3"/>
</dbReference>
<reference evidence="1" key="2">
    <citation type="submission" date="2022-06" db="UniProtKB">
        <authorList>
            <consortium name="EnsemblMetazoa"/>
        </authorList>
    </citation>
    <scope>IDENTIFICATION</scope>
</reference>
<evidence type="ECO:0000313" key="1">
    <source>
        <dbReference type="EnsemblMetazoa" id="XP_001949957.1"/>
    </source>
</evidence>
<dbReference type="GeneID" id="100158882"/>
<keyword evidence="2" id="KW-1185">Reference proteome</keyword>
<evidence type="ECO:0008006" key="3">
    <source>
        <dbReference type="Google" id="ProtNLM"/>
    </source>
</evidence>
<evidence type="ECO:0000313" key="2">
    <source>
        <dbReference type="Proteomes" id="UP000007819"/>
    </source>
</evidence>
<accession>A0A8R2A636</accession>
<sequence>MNAFMKPKKNDITLVAIDKNSKAVASLAINSITKPDTALKQKIHADLYNESNIDLYRALRFWASIQSEPCLFKMLNVDTMWEIKTLATAKQYRSLGLSTALAKQSFEAALLNDDISVICMDCTNYFSAKIAQNLGMERVVNKHFSEYRDNNGHPWIKNTPEPPNDTVRIFIFKKNNYKNNV</sequence>
<dbReference type="OMA" id="MATRNKS"/>
<dbReference type="OrthoDB" id="41532at2759"/>
<protein>
    <recommendedName>
        <fullName evidence="3">N-acetyltransferase domain-containing protein</fullName>
    </recommendedName>
</protein>
<dbReference type="RefSeq" id="XP_001949957.1">
    <property type="nucleotide sequence ID" value="XM_001949922.4"/>
</dbReference>